<dbReference type="Proteomes" id="UP000605392">
    <property type="component" value="Unassembled WGS sequence"/>
</dbReference>
<evidence type="ECO:0000313" key="1">
    <source>
        <dbReference type="EMBL" id="GGF59182.1"/>
    </source>
</evidence>
<proteinExistence type="predicted"/>
<sequence length="226" mass="25306">MSVIMLKTLPLAVFLLAAGQFAQAQNQTKRAYEAGIEVVNYNPSGNGHRYANSPANNPAQWVSGVFLRYTPTRFGVRLGGNFSQGTVKPNYDYCADCLTSDITDKELQVKLGAQYAPLKKYDWLYVFTDLYYRRYTSTGDLTGGRCGCLDVTETRTSNGLGLNAGLGAKIRVYKSFYLSPEIYYDVLRARDETTSRDNLNGSPDFTYQETTTMHRPAMRLRATIAF</sequence>
<comment type="caution">
    <text evidence="1">The sequence shown here is derived from an EMBL/GenBank/DDBJ whole genome shotgun (WGS) entry which is preliminary data.</text>
</comment>
<reference evidence="1 2" key="1">
    <citation type="journal article" date="2019" name="Int. J. Syst. Evol. Microbiol.">
        <title>The Global Catalogue of Microorganisms (GCM) 10K type strain sequencing project: providing services to taxonomists for standard genome sequencing and annotation.</title>
        <authorList>
            <consortium name="The Broad Institute Genomics Platform"/>
            <consortium name="The Broad Institute Genome Sequencing Center for Infectious Disease"/>
            <person name="Wu L."/>
            <person name="Ma J."/>
        </authorList>
    </citation>
    <scope>NUCLEOTIDE SEQUENCE [LARGE SCALE GENOMIC DNA]</scope>
    <source>
        <strain evidence="1 2">CGMCC 1.12720</strain>
    </source>
</reference>
<organism evidence="1 2">
    <name type="scientific">Hymenobacter qilianensis</name>
    <dbReference type="NCBI Taxonomy" id="1385715"/>
    <lineage>
        <taxon>Bacteria</taxon>
        <taxon>Pseudomonadati</taxon>
        <taxon>Bacteroidota</taxon>
        <taxon>Cytophagia</taxon>
        <taxon>Cytophagales</taxon>
        <taxon>Hymenobacteraceae</taxon>
        <taxon>Hymenobacter</taxon>
    </lineage>
</organism>
<keyword evidence="2" id="KW-1185">Reference proteome</keyword>
<protein>
    <submittedName>
        <fullName evidence="1">Uncharacterized protein</fullName>
    </submittedName>
</protein>
<accession>A0ACB5PPL0</accession>
<evidence type="ECO:0000313" key="2">
    <source>
        <dbReference type="Proteomes" id="UP000605392"/>
    </source>
</evidence>
<gene>
    <name evidence="1" type="ORF">GCM10011375_12950</name>
</gene>
<name>A0ACB5PPL0_9BACT</name>
<dbReference type="EMBL" id="BMFN01000001">
    <property type="protein sequence ID" value="GGF59182.1"/>
    <property type="molecule type" value="Genomic_DNA"/>
</dbReference>